<dbReference type="Proteomes" id="UP000324800">
    <property type="component" value="Unassembled WGS sequence"/>
</dbReference>
<accession>A0A5J4U8W4</accession>
<feature type="non-terminal residue" evidence="1">
    <location>
        <position position="495"/>
    </location>
</feature>
<evidence type="ECO:0000313" key="1">
    <source>
        <dbReference type="EMBL" id="KAA6366654.1"/>
    </source>
</evidence>
<name>A0A5J4U8W4_9EUKA</name>
<dbReference type="AlphaFoldDB" id="A0A5J4U8W4"/>
<protein>
    <recommendedName>
        <fullName evidence="3">Right handed beta helix domain-containing protein</fullName>
    </recommendedName>
</protein>
<dbReference type="EMBL" id="SNRW01019142">
    <property type="protein sequence ID" value="KAA6366654.1"/>
    <property type="molecule type" value="Genomic_DNA"/>
</dbReference>
<gene>
    <name evidence="1" type="ORF">EZS28_037819</name>
</gene>
<comment type="caution">
    <text evidence="1">The sequence shown here is derived from an EMBL/GenBank/DDBJ whole genome shotgun (WGS) entry which is preliminary data.</text>
</comment>
<dbReference type="OrthoDB" id="421972at2759"/>
<sequence length="495" mass="53160">MIDDCQFIQCKGTEIIGGAIYLNINNQGQVTISNSSFNQCEAQNGGGIYASIQSGGGILTIDGECRFTQCTTQRYGGGIFAWIEGENSKLIIGDGVIFDTYHVHSITVQAEMEFSFDNCSCKYLGGGLYVFSSSSSISFENVIQFKDCSNTDIGGGICVNCTDEGMIEFIGELNFNNCSASNFGGGGDFCTLNNGHIVTNNITCNNCKAQKYGGGISIYSFDENCMIEFSGIITFVDCIGQFGGGLYIEIHQYGQVIISNRCTFTRCIAEQNGGGIFIDSQQQGILVRISGYLSFELCQSQGYGGGLYAYNNNGSIISLTGYCIFKDCSSEQSGGGIYSNISDGSLNIEDATFDRCICTQPGNGGGIALIQGISSIVSITNSSFINCRTISNSSNQRYGWGGAIFIQTSIAAENLNETNFLMRDLIFTGCSAVNSIGNNIHIQSSNTYNIGIAIALNSLLTVKDTPNLYTSPEYSNYYMGIDQSKVIDGNEPYSD</sequence>
<evidence type="ECO:0000313" key="2">
    <source>
        <dbReference type="Proteomes" id="UP000324800"/>
    </source>
</evidence>
<organism evidence="1 2">
    <name type="scientific">Streblomastix strix</name>
    <dbReference type="NCBI Taxonomy" id="222440"/>
    <lineage>
        <taxon>Eukaryota</taxon>
        <taxon>Metamonada</taxon>
        <taxon>Preaxostyla</taxon>
        <taxon>Oxymonadida</taxon>
        <taxon>Streblomastigidae</taxon>
        <taxon>Streblomastix</taxon>
    </lineage>
</organism>
<proteinExistence type="predicted"/>
<dbReference type="SUPFAM" id="SSF51126">
    <property type="entry name" value="Pectin lyase-like"/>
    <property type="match status" value="1"/>
</dbReference>
<dbReference type="InterPro" id="IPR011050">
    <property type="entry name" value="Pectin_lyase_fold/virulence"/>
</dbReference>
<evidence type="ECO:0008006" key="3">
    <source>
        <dbReference type="Google" id="ProtNLM"/>
    </source>
</evidence>
<reference evidence="1 2" key="1">
    <citation type="submission" date="2019-03" db="EMBL/GenBank/DDBJ databases">
        <title>Single cell metagenomics reveals metabolic interactions within the superorganism composed of flagellate Streblomastix strix and complex community of Bacteroidetes bacteria on its surface.</title>
        <authorList>
            <person name="Treitli S.C."/>
            <person name="Kolisko M."/>
            <person name="Husnik F."/>
            <person name="Keeling P."/>
            <person name="Hampl V."/>
        </authorList>
    </citation>
    <scope>NUCLEOTIDE SEQUENCE [LARGE SCALE GENOMIC DNA]</scope>
    <source>
        <strain evidence="1">ST1C</strain>
    </source>
</reference>